<dbReference type="GO" id="GO:0005737">
    <property type="term" value="C:cytoplasm"/>
    <property type="evidence" value="ECO:0007669"/>
    <property type="project" value="TreeGrafter"/>
</dbReference>
<protein>
    <recommendedName>
        <fullName evidence="2">separase</fullName>
        <ecNumber evidence="2">3.4.22.49</ecNumber>
    </recommendedName>
</protein>
<dbReference type="EMBL" id="JACGCI010000004">
    <property type="protein sequence ID" value="KAF6764468.1"/>
    <property type="molecule type" value="Genomic_DNA"/>
</dbReference>
<dbReference type="Proteomes" id="UP000521943">
    <property type="component" value="Unassembled WGS sequence"/>
</dbReference>
<proteinExistence type="predicted"/>
<dbReference type="GO" id="GO:0005634">
    <property type="term" value="C:nucleus"/>
    <property type="evidence" value="ECO:0007669"/>
    <property type="project" value="InterPro"/>
</dbReference>
<feature type="compositionally biased region" description="Polar residues" evidence="5">
    <location>
        <begin position="1410"/>
        <end position="1432"/>
    </location>
</feature>
<feature type="compositionally biased region" description="Low complexity" evidence="5">
    <location>
        <begin position="261"/>
        <end position="297"/>
    </location>
</feature>
<dbReference type="InterPro" id="IPR030397">
    <property type="entry name" value="SEPARIN_core_dom"/>
</dbReference>
<feature type="region of interest" description="Disordered" evidence="5">
    <location>
        <begin position="885"/>
        <end position="910"/>
    </location>
</feature>
<dbReference type="GO" id="GO:0072686">
    <property type="term" value="C:mitotic spindle"/>
    <property type="evidence" value="ECO:0007669"/>
    <property type="project" value="TreeGrafter"/>
</dbReference>
<dbReference type="InterPro" id="IPR011990">
    <property type="entry name" value="TPR-like_helical_dom_sf"/>
</dbReference>
<feature type="compositionally biased region" description="Basic and acidic residues" evidence="5">
    <location>
        <begin position="747"/>
        <end position="768"/>
    </location>
</feature>
<comment type="caution">
    <text evidence="7">The sequence shown here is derived from an EMBL/GenBank/DDBJ whole genome shotgun (WGS) entry which is preliminary data.</text>
</comment>
<evidence type="ECO:0000256" key="5">
    <source>
        <dbReference type="SAM" id="MobiDB-lite"/>
    </source>
</evidence>
<reference evidence="7 8" key="1">
    <citation type="submission" date="2020-07" db="EMBL/GenBank/DDBJ databases">
        <title>Comparative genomics of pyrophilous fungi reveals a link between fire events and developmental genes.</title>
        <authorList>
            <consortium name="DOE Joint Genome Institute"/>
            <person name="Steindorff A.S."/>
            <person name="Carver A."/>
            <person name="Calhoun S."/>
            <person name="Stillman K."/>
            <person name="Liu H."/>
            <person name="Lipzen A."/>
            <person name="Pangilinan J."/>
            <person name="Labutti K."/>
            <person name="Bruns T.D."/>
            <person name="Grigoriev I.V."/>
        </authorList>
    </citation>
    <scope>NUCLEOTIDE SEQUENCE [LARGE SCALE GENOMIC DNA]</scope>
    <source>
        <strain evidence="7 8">CBS 144469</strain>
    </source>
</reference>
<feature type="compositionally biased region" description="Basic and acidic residues" evidence="5">
    <location>
        <begin position="726"/>
        <end position="738"/>
    </location>
</feature>
<feature type="compositionally biased region" description="Basic and acidic residues" evidence="5">
    <location>
        <begin position="654"/>
        <end position="675"/>
    </location>
</feature>
<feature type="compositionally biased region" description="Low complexity" evidence="5">
    <location>
        <begin position="1156"/>
        <end position="1168"/>
    </location>
</feature>
<feature type="compositionally biased region" description="Pro residues" evidence="5">
    <location>
        <begin position="448"/>
        <end position="461"/>
    </location>
</feature>
<evidence type="ECO:0000256" key="4">
    <source>
        <dbReference type="ARBA" id="ARBA00022829"/>
    </source>
</evidence>
<accession>A0A8H6IHG3</accession>
<dbReference type="Pfam" id="PF03568">
    <property type="entry name" value="Separin_C"/>
    <property type="match status" value="1"/>
</dbReference>
<evidence type="ECO:0000259" key="6">
    <source>
        <dbReference type="PROSITE" id="PS51700"/>
    </source>
</evidence>
<comment type="catalytic activity">
    <reaction evidence="1">
        <text>All bonds known to be hydrolyzed by this endopeptidase have arginine in P1 and an acidic residue in P4. P6 is often occupied by an acidic residue or by a hydroxy-amino-acid residue, the phosphorylation of which enhances cleavage.</text>
        <dbReference type="EC" id="3.4.22.49"/>
    </reaction>
</comment>
<feature type="region of interest" description="Disordered" evidence="5">
    <location>
        <begin position="352"/>
        <end position="377"/>
    </location>
</feature>
<evidence type="ECO:0000313" key="7">
    <source>
        <dbReference type="EMBL" id="KAF6764468.1"/>
    </source>
</evidence>
<feature type="region of interest" description="Disordered" evidence="5">
    <location>
        <begin position="1"/>
        <end position="60"/>
    </location>
</feature>
<dbReference type="PANTHER" id="PTHR12792:SF0">
    <property type="entry name" value="SEPARIN"/>
    <property type="match status" value="1"/>
</dbReference>
<sequence length="2366" mass="257707">MKPPSRQHITTTTRRPRAAQTGPDELADALASKLKITGSSSSTSRRPAPPPTTAPSPRDVRADSMRAVNAAMQGMSALAQTGWRKSSVDTTGVWRSRNAEANHLAATSREHLATLRGIDGATVEIERAALSVVGKLVAMDMRNAERLPLDPLCSLAPPSLPLPHKPNLPLPPPPHKPSHRPVHLTMLSTYLIHALTTTCSTLSPSDTPELARTLTHPNSPSILEWLPHFHPLPQKHVDSLLTRAYTAITKTCSARPSHPVSKSTSSTSSKPTSSSSKPTPSSSKPTSSKPTTSKPTTGQEQDPTSRPHHATYTLRAYALRCLASASPGTVAPDSFWDQSTRFTASFVKSSTEFTHNSTPTSKPNDNGSGAGKEGLEEEEDAKLVLSTLDGIVRTAEARPDAGTFLDGTKFFAFCDYWISFAKWAGDITSLDRIARLVRKVPSTSLNHTPPPNSASPSPLPSDTPSAEECERAYPSLTEVISEGTKIHATLVQAVSQADGVLDGTSSDDTLSQSCSSTLTTHAQALTPLLLASQTTAPYKADPDFLRVAGKVDRALERLRRTLHKLLELPRSSAALKTSASAVLKTCVGTLRVVLSETIDVDLRGDVTTRAIDSLFVLGRTTLDVSNPQSYIPAYDYLDEALGILSAAPAPSINDHRAAEGNAREGNGESGGREGGSEEEEMDVPNYLRCVSGAFYNLAGALYQGGRYGAAVPFLRRACEVGERALEGHRARARTKSESEIVSGGKGKGKENGNERERGKEKEREREAEWTQLDQQLYRRWELLAVCYLKNGDRKNSYDAFVNCIRVFPFGSVNLASESDTTCPSALFSSPSSSSSSASGDASALKPLASLLDRTTYVGACELLLPPSQVSLLHITTTTSSFPSLPSLPSQFHSAPHTHPTSPPTSSLHPRHDDARVVGALLEQQYEALFVHRWKEGARGVLVQLLRDALGVYARAGVSVSAGADTRMDVDEDTRMYVEKGRRKEKEREEGGCAMPVRRARVLLKALEFAYQDVEEPGSFVREIGFESMEELGGEVLGLLAPTTDLNLDVGLGVYKTQYAASAHLWLANLAHRASPSDVLSVVSAHVGAATALLESMHTAQAAALTTSSSALTKNGKVTSPATGKRMSGVVVGGMGSPRATRSGGRAMRGGPPPAPRKAAPVRRAPAPRTKVPVTPKAKGRSVQAVTVTVRTPTRVSTGGGVGVGAMPFDNFAGFHDLLMLTTRILGLLSLVLPRFQLLAFLRKLTQRQLGSASEESIIASLELAYEYAKLGKLKRATSVFTNALDIVRSGQTAPEVAAFFLLRFSETLALMGDVPRSSAVYLEAFEHSDRMVGEQRGMSSVVKIQMRARRLELSAMACRVFGLIQNAREDGTLALSSLLQSLRLWNRAIDTTARLARSSSSSKGSSDTSGQNPFESSATSNLEGDSTNQTQPTDKSKVLTSSKTSTELQWRFMEGLISVLFSLADAYLTRGSPREAEYFLKQVQTLGEAAGLPVIEARAVLRMVDVQLGLGRLEEAARMLGEAAARVGEGGGGGMLDGVEYQRVRARYDERAEEREAASEGSVRALEMLRELDGDFRRLDGVVTGLRKSLEAQDAGTDSIVPELLSNVLCRYIWLRRENGDQEFDSLLNKLCSLPSSSRIEAQRNSLMANLTLHNVHQRFQSDMFLNSLTESTIAIPMGMSSKNNAQRALPIYDVLSALDSAEKYFQESISLTSRTGDVLHFRDAAVSLTLVKAFQTSLGRLDELNAGYASSLLDASSAITLRREMLEAIQQKLAALKPSDDFEWPMISEDGTPKPLPAKEPSRRRPMLLGDSDIESDDDEDPQNEKTIREYWESVQERYQAKLLDTDSLRSSQTKDLPANWTIIHVHLAEDKSTLLISRQECGEEAVEPLLFCVPLKGRRDNGTGDEEEHLSFEDAVAEFMEIIRLSNESTKAAVQVRADDDEARSNWWKERNALDVRLKELLENIEFCWLGAFKTILSPRSNLTAEQLDELRAQFDKVFQRNLHVKDKKTKARAGHRKAASQSQAPSQVYLDDAMLRCFSALSPKCREEELEDLLYFILDLYQFHGVPVVTAEVDSMQAVVDLRAVLEEHNGRLQRAKGAKVRSASRATPVPREEEEHIFLVLDKNVQGLPWESLPSLRGRSVSRIPCIDFLHDRIAFASLKREQNGLESRLDGTAAVNAKNGYFILNPSGDLTKTQGRFKDWVDGMKKLGWDGVVGQAVTEQQFSDALRQRDLVVYFGHGGGEQYIRSQRIRGLPTCAATMLWGCSSGALKEMGDYDRIGTPYNYMLGGCPTLIANLWDVTDRDIDKFSMAVFDKIGLNGSLGSGTAGSSPSVITAVAQSREVCKLKYLTGAAPVVYGIPFYL</sequence>
<keyword evidence="3" id="KW-0378">Hydrolase</keyword>
<dbReference type="SMART" id="SM00028">
    <property type="entry name" value="TPR"/>
    <property type="match status" value="4"/>
</dbReference>
<dbReference type="EC" id="3.4.22.49" evidence="2"/>
<feature type="region of interest" description="Disordered" evidence="5">
    <location>
        <begin position="726"/>
        <end position="768"/>
    </location>
</feature>
<evidence type="ECO:0000256" key="1">
    <source>
        <dbReference type="ARBA" id="ARBA00000451"/>
    </source>
</evidence>
<organism evidence="7 8">
    <name type="scientific">Ephemerocybe angulata</name>
    <dbReference type="NCBI Taxonomy" id="980116"/>
    <lineage>
        <taxon>Eukaryota</taxon>
        <taxon>Fungi</taxon>
        <taxon>Dikarya</taxon>
        <taxon>Basidiomycota</taxon>
        <taxon>Agaricomycotina</taxon>
        <taxon>Agaricomycetes</taxon>
        <taxon>Agaricomycetidae</taxon>
        <taxon>Agaricales</taxon>
        <taxon>Agaricineae</taxon>
        <taxon>Psathyrellaceae</taxon>
        <taxon>Ephemerocybe</taxon>
    </lineage>
</organism>
<feature type="region of interest" description="Disordered" evidence="5">
    <location>
        <begin position="1785"/>
        <end position="1826"/>
    </location>
</feature>
<feature type="domain" description="Peptidase C50" evidence="6">
    <location>
        <begin position="2182"/>
        <end position="2279"/>
    </location>
</feature>
<dbReference type="InterPro" id="IPR005314">
    <property type="entry name" value="Peptidase_C50"/>
</dbReference>
<feature type="compositionally biased region" description="Acidic residues" evidence="5">
    <location>
        <begin position="1813"/>
        <end position="1823"/>
    </location>
</feature>
<feature type="region of interest" description="Disordered" evidence="5">
    <location>
        <begin position="654"/>
        <end position="680"/>
    </location>
</feature>
<feature type="compositionally biased region" description="Polar residues" evidence="5">
    <location>
        <begin position="352"/>
        <end position="367"/>
    </location>
</feature>
<dbReference type="OrthoDB" id="10255632at2759"/>
<feature type="region of interest" description="Disordered" evidence="5">
    <location>
        <begin position="1114"/>
        <end position="1183"/>
    </location>
</feature>
<name>A0A8H6IHG3_9AGAR</name>
<feature type="compositionally biased region" description="Low complexity" evidence="5">
    <location>
        <begin position="885"/>
        <end position="907"/>
    </location>
</feature>
<evidence type="ECO:0000313" key="8">
    <source>
        <dbReference type="Proteomes" id="UP000521943"/>
    </source>
</evidence>
<dbReference type="PANTHER" id="PTHR12792">
    <property type="entry name" value="EXTRA SPINDLE POLES 1-RELATED"/>
    <property type="match status" value="1"/>
</dbReference>
<feature type="compositionally biased region" description="Low complexity" evidence="5">
    <location>
        <begin position="1398"/>
        <end position="1409"/>
    </location>
</feature>
<feature type="region of interest" description="Disordered" evidence="5">
    <location>
        <begin position="442"/>
        <end position="470"/>
    </location>
</feature>
<evidence type="ECO:0000256" key="2">
    <source>
        <dbReference type="ARBA" id="ARBA00012489"/>
    </source>
</evidence>
<dbReference type="Gene3D" id="1.25.40.10">
    <property type="entry name" value="Tetratricopeptide repeat domain"/>
    <property type="match status" value="1"/>
</dbReference>
<feature type="region of interest" description="Disordered" evidence="5">
    <location>
        <begin position="252"/>
        <end position="308"/>
    </location>
</feature>
<dbReference type="InterPro" id="IPR019734">
    <property type="entry name" value="TPR_rpt"/>
</dbReference>
<dbReference type="GO" id="GO:0051307">
    <property type="term" value="P:meiotic chromosome separation"/>
    <property type="evidence" value="ECO:0007669"/>
    <property type="project" value="TreeGrafter"/>
</dbReference>
<keyword evidence="8" id="KW-1185">Reference proteome</keyword>
<gene>
    <name evidence="7" type="ORF">DFP72DRAFT_986436</name>
</gene>
<dbReference type="GO" id="GO:0044732">
    <property type="term" value="C:mitotic spindle pole body"/>
    <property type="evidence" value="ECO:0007669"/>
    <property type="project" value="TreeGrafter"/>
</dbReference>
<dbReference type="PROSITE" id="PS51700">
    <property type="entry name" value="SEPARIN"/>
    <property type="match status" value="1"/>
</dbReference>
<dbReference type="SUPFAM" id="SSF48452">
    <property type="entry name" value="TPR-like"/>
    <property type="match status" value="2"/>
</dbReference>
<feature type="region of interest" description="Disordered" evidence="5">
    <location>
        <begin position="1396"/>
        <end position="1440"/>
    </location>
</feature>
<keyword evidence="4" id="KW-0159">Chromosome partition</keyword>
<dbReference type="GO" id="GO:0004197">
    <property type="term" value="F:cysteine-type endopeptidase activity"/>
    <property type="evidence" value="ECO:0007669"/>
    <property type="project" value="InterPro"/>
</dbReference>
<evidence type="ECO:0000256" key="3">
    <source>
        <dbReference type="ARBA" id="ARBA00022801"/>
    </source>
</evidence>
<dbReference type="GO" id="GO:0006508">
    <property type="term" value="P:proteolysis"/>
    <property type="evidence" value="ECO:0007669"/>
    <property type="project" value="InterPro"/>
</dbReference>